<organism evidence="1">
    <name type="scientific">bioreactor metagenome</name>
    <dbReference type="NCBI Taxonomy" id="1076179"/>
    <lineage>
        <taxon>unclassified sequences</taxon>
        <taxon>metagenomes</taxon>
        <taxon>ecological metagenomes</taxon>
    </lineage>
</organism>
<accession>A0A645CTG9</accession>
<evidence type="ECO:0000313" key="1">
    <source>
        <dbReference type="EMBL" id="MPM80189.1"/>
    </source>
</evidence>
<dbReference type="SUPFAM" id="SSF48452">
    <property type="entry name" value="TPR-like"/>
    <property type="match status" value="1"/>
</dbReference>
<dbReference type="AlphaFoldDB" id="A0A645CTG9"/>
<proteinExistence type="predicted"/>
<sequence>MASELGEASETADFLYATAAEAEKAGNWESAAWFYREIGDLEPARNLPKLKLARALLKQGDTESALEELSQLSTSDKEPDESAWNELAAAASGDAGLVQKISALRSGGAAKP</sequence>
<dbReference type="Gene3D" id="1.25.40.10">
    <property type="entry name" value="Tetratricopeptide repeat domain"/>
    <property type="match status" value="1"/>
</dbReference>
<protein>
    <recommendedName>
        <fullName evidence="2">Beta-barrel assembly-enhancing protease</fullName>
    </recommendedName>
</protein>
<evidence type="ECO:0008006" key="2">
    <source>
        <dbReference type="Google" id="ProtNLM"/>
    </source>
</evidence>
<dbReference type="InterPro" id="IPR011990">
    <property type="entry name" value="TPR-like_helical_dom_sf"/>
</dbReference>
<comment type="caution">
    <text evidence="1">The sequence shown here is derived from an EMBL/GenBank/DDBJ whole genome shotgun (WGS) entry which is preliminary data.</text>
</comment>
<gene>
    <name evidence="1" type="ORF">SDC9_127236</name>
</gene>
<dbReference type="Pfam" id="PF14559">
    <property type="entry name" value="TPR_19"/>
    <property type="match status" value="1"/>
</dbReference>
<name>A0A645CTG9_9ZZZZ</name>
<dbReference type="EMBL" id="VSSQ01029880">
    <property type="protein sequence ID" value="MPM80189.1"/>
    <property type="molecule type" value="Genomic_DNA"/>
</dbReference>
<reference evidence="1" key="1">
    <citation type="submission" date="2019-08" db="EMBL/GenBank/DDBJ databases">
        <authorList>
            <person name="Kucharzyk K."/>
            <person name="Murdoch R.W."/>
            <person name="Higgins S."/>
            <person name="Loffler F."/>
        </authorList>
    </citation>
    <scope>NUCLEOTIDE SEQUENCE</scope>
</reference>